<organism evidence="2 3">
    <name type="scientific">Bacteroides helcogenes (strain ATCC 35417 / DSM 20613 / JCM 6297 / CCUG 15421 / P 36-108)</name>
    <dbReference type="NCBI Taxonomy" id="693979"/>
    <lineage>
        <taxon>Bacteria</taxon>
        <taxon>Pseudomonadati</taxon>
        <taxon>Bacteroidota</taxon>
        <taxon>Bacteroidia</taxon>
        <taxon>Bacteroidales</taxon>
        <taxon>Bacteroidaceae</taxon>
        <taxon>Bacteroides</taxon>
    </lineage>
</organism>
<feature type="signal peptide" evidence="1">
    <location>
        <begin position="1"/>
        <end position="21"/>
    </location>
</feature>
<proteinExistence type="predicted"/>
<dbReference type="HOGENOM" id="CLU_851688_0_0_10"/>
<reference key="1">
    <citation type="submission" date="2010-11" db="EMBL/GenBank/DDBJ databases">
        <title>The complete genome of Bacteroides helcogenes P 36-108.</title>
        <authorList>
            <consortium name="US DOE Joint Genome Institute (JGI-PGF)"/>
            <person name="Lucas S."/>
            <person name="Copeland A."/>
            <person name="Lapidus A."/>
            <person name="Bruce D."/>
            <person name="Goodwin L."/>
            <person name="Pitluck S."/>
            <person name="Kyrpides N."/>
            <person name="Mavromatis K."/>
            <person name="Ivanova N."/>
            <person name="Zeytun A."/>
            <person name="Brettin T."/>
            <person name="Detter J.C."/>
            <person name="Tapia R."/>
            <person name="Han C."/>
            <person name="Land M."/>
            <person name="Hauser L."/>
            <person name="Markowitz V."/>
            <person name="Cheng J.-F."/>
            <person name="Hugenholtz P."/>
            <person name="Woyke T."/>
            <person name="Wu D."/>
            <person name="Gronow S."/>
            <person name="Wellnitz S."/>
            <person name="Brambilla E."/>
            <person name="Klenk H.-P."/>
            <person name="Eisen J.A."/>
        </authorList>
    </citation>
    <scope>NUCLEOTIDE SEQUENCE</scope>
    <source>
        <strain>P 36-108</strain>
    </source>
</reference>
<evidence type="ECO:0000256" key="1">
    <source>
        <dbReference type="SAM" id="SignalP"/>
    </source>
</evidence>
<dbReference type="RefSeq" id="WP_013546412.1">
    <property type="nucleotide sequence ID" value="NC_014933.1"/>
</dbReference>
<dbReference type="PATRIC" id="fig|693979.3.peg.829"/>
<feature type="chain" id="PRO_5003211299" description="Lipoprotein" evidence="1">
    <location>
        <begin position="22"/>
        <end position="326"/>
    </location>
</feature>
<dbReference type="OrthoDB" id="9839550at2"/>
<dbReference type="STRING" id="693979.Bache_0776"/>
<evidence type="ECO:0000313" key="3">
    <source>
        <dbReference type="Proteomes" id="UP000008630"/>
    </source>
</evidence>
<dbReference type="Proteomes" id="UP000008630">
    <property type="component" value="Chromosome"/>
</dbReference>
<gene>
    <name evidence="2" type="ordered locus">Bache_0776</name>
</gene>
<name>E6SNX9_BACT6</name>
<reference evidence="2 3" key="2">
    <citation type="journal article" date="2011" name="Stand. Genomic Sci.">
        <title>Complete genome sequence of Bacteroides helcogenes type strain (P 36-108).</title>
        <authorList>
            <person name="Pati A."/>
            <person name="Gronow S."/>
            <person name="Zeytun A."/>
            <person name="Lapidus A."/>
            <person name="Nolan M."/>
            <person name="Hammon N."/>
            <person name="Deshpande S."/>
            <person name="Cheng J.F."/>
            <person name="Tapia R."/>
            <person name="Han C."/>
            <person name="Goodwin L."/>
            <person name="Pitluck S."/>
            <person name="Liolios K."/>
            <person name="Pagani I."/>
            <person name="Ivanova N."/>
            <person name="Mavromatis K."/>
            <person name="Chen A."/>
            <person name="Palaniappan K."/>
            <person name="Land M."/>
            <person name="Hauser L."/>
            <person name="Chang Y.J."/>
            <person name="Jeffries C.D."/>
            <person name="Detter J.C."/>
            <person name="Brambilla E."/>
            <person name="Rohde M."/>
            <person name="Goker M."/>
            <person name="Woyke T."/>
            <person name="Bristow J."/>
            <person name="Eisen J.A."/>
            <person name="Markowitz V."/>
            <person name="Hugenholtz P."/>
            <person name="Kyrpides N.C."/>
            <person name="Klenk H.P."/>
            <person name="Lucas S."/>
        </authorList>
    </citation>
    <scope>NUCLEOTIDE SEQUENCE [LARGE SCALE GENOMIC DNA]</scope>
    <source>
        <strain evidence="3">ATCC 35417 / DSM 20613 / JCM 6297 / CCUG 15421 / P 36-108</strain>
    </source>
</reference>
<dbReference type="EMBL" id="CP002352">
    <property type="protein sequence ID" value="ADV42797.1"/>
    <property type="molecule type" value="Genomic_DNA"/>
</dbReference>
<protein>
    <recommendedName>
        <fullName evidence="4">Lipoprotein</fullName>
    </recommendedName>
</protein>
<keyword evidence="1" id="KW-0732">Signal</keyword>
<keyword evidence="3" id="KW-1185">Reference proteome</keyword>
<evidence type="ECO:0000313" key="2">
    <source>
        <dbReference type="EMBL" id="ADV42797.1"/>
    </source>
</evidence>
<dbReference type="AlphaFoldDB" id="E6SNX9"/>
<dbReference type="KEGG" id="bhl:Bache_0776"/>
<evidence type="ECO:0008006" key="4">
    <source>
        <dbReference type="Google" id="ProtNLM"/>
    </source>
</evidence>
<dbReference type="PROSITE" id="PS51257">
    <property type="entry name" value="PROKAR_LIPOPROTEIN"/>
    <property type="match status" value="1"/>
</dbReference>
<accession>E6SNX9</accession>
<sequence length="326" mass="35324">MKQFFSCTAAIKLSATFFGMAAFSLCTLSACSSDDEGTDTPEIVSETIPAAGWQGTAENGVCTYLASNSSDEDYKAYYAFSFKEGICEEAVYNVVFDDEASASYICNALKDGSWADGSDDDTYSMGSTTARRTAARVGHSISRALLKSIPAPTRSASLLGIDCSQKGKIVFIKIEQLKGKTNTDVQYAMKVWSMDTTSMPDKCLFGTYEGSKGNASGKYSCNNIYGLNATKYEVSVTFNSSNNLKTYTTTLTLPNEDWAALLQESLQEDADDYMELLGVAPTVSRQGNVITVDAVVINTVSYDETLQFIIAQDYLLNTPYLASIFG</sequence>